<dbReference type="AlphaFoldDB" id="A0A507B8S9"/>
<protein>
    <submittedName>
        <fullName evidence="3">Uncharacterized protein</fullName>
    </submittedName>
</protein>
<keyword evidence="2" id="KW-0472">Membrane</keyword>
<dbReference type="RefSeq" id="XP_030995500.1">
    <property type="nucleotide sequence ID" value="XM_031140287.1"/>
</dbReference>
<feature type="compositionally biased region" description="Basic and acidic residues" evidence="1">
    <location>
        <begin position="396"/>
        <end position="405"/>
    </location>
</feature>
<evidence type="ECO:0000313" key="4">
    <source>
        <dbReference type="Proteomes" id="UP000319257"/>
    </source>
</evidence>
<feature type="compositionally biased region" description="Pro residues" evidence="1">
    <location>
        <begin position="124"/>
        <end position="146"/>
    </location>
</feature>
<reference evidence="3 4" key="1">
    <citation type="submission" date="2019-06" db="EMBL/GenBank/DDBJ databases">
        <title>Draft genome sequence of the filamentous fungus Phialemoniopsis curvata isolated from diesel fuel.</title>
        <authorList>
            <person name="Varaljay V.A."/>
            <person name="Lyon W.J."/>
            <person name="Crouch A.L."/>
            <person name="Drake C.E."/>
            <person name="Hollomon J.M."/>
            <person name="Nadeau L.J."/>
            <person name="Nunn H.S."/>
            <person name="Stevenson B.S."/>
            <person name="Bojanowski C.L."/>
            <person name="Crookes-Goodson W.J."/>
        </authorList>
    </citation>
    <scope>NUCLEOTIDE SEQUENCE [LARGE SCALE GENOMIC DNA]</scope>
    <source>
        <strain evidence="3 4">D216</strain>
    </source>
</reference>
<feature type="region of interest" description="Disordered" evidence="1">
    <location>
        <begin position="85"/>
        <end position="153"/>
    </location>
</feature>
<comment type="caution">
    <text evidence="3">The sequence shown here is derived from an EMBL/GenBank/DDBJ whole genome shotgun (WGS) entry which is preliminary data.</text>
</comment>
<feature type="compositionally biased region" description="Basic and acidic residues" evidence="1">
    <location>
        <begin position="296"/>
        <end position="306"/>
    </location>
</feature>
<gene>
    <name evidence="3" type="ORF">E0L32_005733</name>
</gene>
<feature type="transmembrane region" description="Helical" evidence="2">
    <location>
        <begin position="17"/>
        <end position="36"/>
    </location>
</feature>
<organism evidence="3 4">
    <name type="scientific">Thyridium curvatum</name>
    <dbReference type="NCBI Taxonomy" id="1093900"/>
    <lineage>
        <taxon>Eukaryota</taxon>
        <taxon>Fungi</taxon>
        <taxon>Dikarya</taxon>
        <taxon>Ascomycota</taxon>
        <taxon>Pezizomycotina</taxon>
        <taxon>Sordariomycetes</taxon>
        <taxon>Sordariomycetidae</taxon>
        <taxon>Thyridiales</taxon>
        <taxon>Thyridiaceae</taxon>
        <taxon>Thyridium</taxon>
    </lineage>
</organism>
<accession>A0A507B8S9</accession>
<keyword evidence="4" id="KW-1185">Reference proteome</keyword>
<dbReference type="GeneID" id="41973180"/>
<feature type="compositionally biased region" description="Basic residues" evidence="1">
    <location>
        <begin position="504"/>
        <end position="518"/>
    </location>
</feature>
<feature type="compositionally biased region" description="Basic and acidic residues" evidence="1">
    <location>
        <begin position="413"/>
        <end position="451"/>
    </location>
</feature>
<feature type="compositionally biased region" description="Basic and acidic residues" evidence="1">
    <location>
        <begin position="85"/>
        <end position="105"/>
    </location>
</feature>
<name>A0A507B8S9_9PEZI</name>
<feature type="compositionally biased region" description="Polar residues" evidence="1">
    <location>
        <begin position="350"/>
        <end position="368"/>
    </location>
</feature>
<keyword evidence="2" id="KW-0812">Transmembrane</keyword>
<sequence length="518" mass="57963">MAPCSGFYCLNNAQQTGAIFCIVTTIVILALVYWYVVLRKRPQHAQDDPEWEMVMIRRRRNPTPQPTTPLPRHLKSRFWGKFMERMRGKKDNSKPDPSTRSEHRVAATQTEPPGLFQHPFQVQRPPPVAQPPFVTHPPPPPPPPPGVGTLGLQQPQGQMNTGHPGPVLFSSTAPFGNGTHVMHGHPILLQPLPVCPSVPPVIPQSQPAPHQTPVDTPKRSFWSRFTRDHRPISHPPPGRASTLLSTPSTRASRENSRSRSRSLSRGRTLERSSSVYETKRKSRNPARQQCTPRRANRQEHSRDNISADKIVPPRRQDAQMGTPVLPKASDGQRPQATSQPRPAGGRRLPSTESLRPSTPSYPASSVSEDQPREEGATIGQRLAQLVPQALQAQGKAAEEQQEVRNPRHGLPRSQERVYGRQGDERRKVAQDDDETRMVYENRHGPYRHDGVIPDGQAVRPHPTPARDHNQADNQSVHSDAETYRSLSSGMVAEAGSDYSDARPTRRTNGRKKQEKREE</sequence>
<evidence type="ECO:0000256" key="1">
    <source>
        <dbReference type="SAM" id="MobiDB-lite"/>
    </source>
</evidence>
<keyword evidence="2" id="KW-1133">Transmembrane helix</keyword>
<dbReference type="EMBL" id="SKBQ01000031">
    <property type="protein sequence ID" value="TPX13789.1"/>
    <property type="molecule type" value="Genomic_DNA"/>
</dbReference>
<proteinExistence type="predicted"/>
<evidence type="ECO:0000313" key="3">
    <source>
        <dbReference type="EMBL" id="TPX13789.1"/>
    </source>
</evidence>
<feature type="region of interest" description="Disordered" evidence="1">
    <location>
        <begin position="389"/>
        <end position="518"/>
    </location>
</feature>
<dbReference type="Proteomes" id="UP000319257">
    <property type="component" value="Unassembled WGS sequence"/>
</dbReference>
<feature type="region of interest" description="Disordered" evidence="1">
    <location>
        <begin position="227"/>
        <end position="376"/>
    </location>
</feature>
<evidence type="ECO:0000256" key="2">
    <source>
        <dbReference type="SAM" id="Phobius"/>
    </source>
</evidence>
<feature type="compositionally biased region" description="Low complexity" evidence="1">
    <location>
        <begin position="265"/>
        <end position="274"/>
    </location>
</feature>
<dbReference type="InParanoid" id="A0A507B8S9"/>